<sequence>MFRKLIAFGVMSMALMMGGCASVPMASTSADAQAKTFTPSPDNAVLYIYRNETMGAAIKMPLLVDGVSVGDTAAHTYVRKELPPGQHTITSKTEKDATLTIDMLAGKIYYVWQEVKMGMFSARSALHQVDAQQGQKGVDESKLIN</sequence>
<evidence type="ECO:0000313" key="4">
    <source>
        <dbReference type="Proteomes" id="UP000077255"/>
    </source>
</evidence>
<dbReference type="InterPro" id="IPR016596">
    <property type="entry name" value="UCP012335"/>
</dbReference>
<feature type="domain" description="DUF2846" evidence="2">
    <location>
        <begin position="42"/>
        <end position="118"/>
    </location>
</feature>
<protein>
    <recommendedName>
        <fullName evidence="2">DUF2846 domain-containing protein</fullName>
    </recommendedName>
</protein>
<gene>
    <name evidence="3" type="ORF">ATSB10_04150</name>
</gene>
<accession>A0A161JIL7</accession>
<evidence type="ECO:0000256" key="1">
    <source>
        <dbReference type="SAM" id="SignalP"/>
    </source>
</evidence>
<feature type="signal peptide" evidence="1">
    <location>
        <begin position="1"/>
        <end position="21"/>
    </location>
</feature>
<evidence type="ECO:0000313" key="3">
    <source>
        <dbReference type="EMBL" id="AND67869.1"/>
    </source>
</evidence>
<keyword evidence="1" id="KW-0732">Signal</keyword>
<dbReference type="Pfam" id="PF11008">
    <property type="entry name" value="DUF2846"/>
    <property type="match status" value="1"/>
</dbReference>
<dbReference type="Proteomes" id="UP000077255">
    <property type="component" value="Chromosome"/>
</dbReference>
<dbReference type="AlphaFoldDB" id="A0A161JIL7"/>
<dbReference type="PIRSF" id="PIRSF012335">
    <property type="entry name" value="UCP012335"/>
    <property type="match status" value="1"/>
</dbReference>
<dbReference type="EMBL" id="CP014841">
    <property type="protein sequence ID" value="AND67869.1"/>
    <property type="molecule type" value="Genomic_DNA"/>
</dbReference>
<reference evidence="3 4" key="1">
    <citation type="submission" date="2016-02" db="EMBL/GenBank/DDBJ databases">
        <title>Complete genome sequencing and analysis of ATSB10, Dyella thiooxydans isolated from rhizosphere soil of sunflower (Helianthus annuus L.).</title>
        <authorList>
            <person name="Lee Y."/>
            <person name="Hwangbo K."/>
            <person name="Chung H."/>
            <person name="Yoo J."/>
            <person name="Kim K.Y."/>
            <person name="Sa T.M."/>
            <person name="Um Y."/>
            <person name="Madhaiyan M."/>
        </authorList>
    </citation>
    <scope>NUCLEOTIDE SEQUENCE [LARGE SCALE GENOMIC DNA]</scope>
    <source>
        <strain evidence="3 4">ATSB10</strain>
    </source>
</reference>
<proteinExistence type="predicted"/>
<keyword evidence="4" id="KW-1185">Reference proteome</keyword>
<name>A0A161JIL7_9GAMM</name>
<dbReference type="OrthoDB" id="7375569at2"/>
<dbReference type="RefSeq" id="WP_063670191.1">
    <property type="nucleotide sequence ID" value="NZ_CP014841.1"/>
</dbReference>
<feature type="chain" id="PRO_5007823360" description="DUF2846 domain-containing protein" evidence="1">
    <location>
        <begin position="22"/>
        <end position="145"/>
    </location>
</feature>
<organism evidence="3 4">
    <name type="scientific">Dyella thiooxydans</name>
    <dbReference type="NCBI Taxonomy" id="445710"/>
    <lineage>
        <taxon>Bacteria</taxon>
        <taxon>Pseudomonadati</taxon>
        <taxon>Pseudomonadota</taxon>
        <taxon>Gammaproteobacteria</taxon>
        <taxon>Lysobacterales</taxon>
        <taxon>Rhodanobacteraceae</taxon>
        <taxon>Dyella</taxon>
    </lineage>
</organism>
<dbReference type="InterPro" id="IPR022548">
    <property type="entry name" value="DUF2846"/>
</dbReference>
<dbReference type="KEGG" id="dtx:ATSB10_04150"/>
<evidence type="ECO:0000259" key="2">
    <source>
        <dbReference type="Pfam" id="PF11008"/>
    </source>
</evidence>
<dbReference type="PATRIC" id="fig|445710.3.peg.414"/>
<dbReference type="PROSITE" id="PS51257">
    <property type="entry name" value="PROKAR_LIPOPROTEIN"/>
    <property type="match status" value="1"/>
</dbReference>